<gene>
    <name evidence="2" type="ORF">CPAG_02339</name>
</gene>
<dbReference type="AlphaFoldDB" id="A0A0J6F733"/>
<accession>A0A0J6F733</accession>
<reference evidence="3" key="3">
    <citation type="journal article" date="2010" name="Genome Res.">
        <title>Population genomic sequencing of Coccidioides fungi reveals recent hybridization and transposon control.</title>
        <authorList>
            <person name="Neafsey D.E."/>
            <person name="Barker B.M."/>
            <person name="Sharpton T.J."/>
            <person name="Stajich J.E."/>
            <person name="Park D.J."/>
            <person name="Whiston E."/>
            <person name="Hung C.-Y."/>
            <person name="McMahan C."/>
            <person name="White J."/>
            <person name="Sykes S."/>
            <person name="Heiman D."/>
            <person name="Young S."/>
            <person name="Zeng Q."/>
            <person name="Abouelleil A."/>
            <person name="Aftuck L."/>
            <person name="Bessette D."/>
            <person name="Brown A."/>
            <person name="FitzGerald M."/>
            <person name="Lui A."/>
            <person name="Macdonald J.P."/>
            <person name="Priest M."/>
            <person name="Orbach M.J."/>
            <person name="Galgiani J.N."/>
            <person name="Kirkland T.N."/>
            <person name="Cole G.T."/>
            <person name="Birren B.W."/>
            <person name="Henn M.R."/>
            <person name="Taylor J.W."/>
            <person name="Rounsley S.D."/>
        </authorList>
    </citation>
    <scope>NUCLEOTIDE SEQUENCE [LARGE SCALE GENOMIC DNA]</scope>
    <source>
        <strain evidence="3">RMSCC 3488</strain>
    </source>
</reference>
<feature type="compositionally biased region" description="Polar residues" evidence="1">
    <location>
        <begin position="143"/>
        <end position="154"/>
    </location>
</feature>
<reference evidence="3" key="2">
    <citation type="journal article" date="2009" name="Genome Res.">
        <title>Comparative genomic analyses of the human fungal pathogens Coccidioides and their relatives.</title>
        <authorList>
            <person name="Sharpton T.J."/>
            <person name="Stajich J.E."/>
            <person name="Rounsley S.D."/>
            <person name="Gardner M.J."/>
            <person name="Wortman J.R."/>
            <person name="Jordar V.S."/>
            <person name="Maiti R."/>
            <person name="Kodira C.D."/>
            <person name="Neafsey D.E."/>
            <person name="Zeng Q."/>
            <person name="Hung C.-Y."/>
            <person name="McMahan C."/>
            <person name="Muszewska A."/>
            <person name="Grynberg M."/>
            <person name="Mandel M.A."/>
            <person name="Kellner E.M."/>
            <person name="Barker B.M."/>
            <person name="Galgiani J.N."/>
            <person name="Orbach M.J."/>
            <person name="Kirkland T.N."/>
            <person name="Cole G.T."/>
            <person name="Henn M.R."/>
            <person name="Birren B.W."/>
            <person name="Taylor J.W."/>
        </authorList>
    </citation>
    <scope>NUCLEOTIDE SEQUENCE [LARGE SCALE GENOMIC DNA]</scope>
    <source>
        <strain evidence="3">RMSCC 3488</strain>
    </source>
</reference>
<feature type="compositionally biased region" description="Low complexity" evidence="1">
    <location>
        <begin position="124"/>
        <end position="135"/>
    </location>
</feature>
<evidence type="ECO:0000313" key="3">
    <source>
        <dbReference type="Proteomes" id="UP000054567"/>
    </source>
</evidence>
<dbReference type="Proteomes" id="UP000054567">
    <property type="component" value="Unassembled WGS sequence"/>
</dbReference>
<feature type="region of interest" description="Disordered" evidence="1">
    <location>
        <begin position="1"/>
        <end position="21"/>
    </location>
</feature>
<evidence type="ECO:0000313" key="2">
    <source>
        <dbReference type="EMBL" id="KMM65998.1"/>
    </source>
</evidence>
<proteinExistence type="predicted"/>
<feature type="compositionally biased region" description="Polar residues" evidence="1">
    <location>
        <begin position="183"/>
        <end position="204"/>
    </location>
</feature>
<feature type="region of interest" description="Disordered" evidence="1">
    <location>
        <begin position="91"/>
        <end position="238"/>
    </location>
</feature>
<feature type="compositionally biased region" description="Basic residues" evidence="1">
    <location>
        <begin position="215"/>
        <end position="226"/>
    </location>
</feature>
<dbReference type="EMBL" id="DS268109">
    <property type="protein sequence ID" value="KMM65998.1"/>
    <property type="molecule type" value="Genomic_DNA"/>
</dbReference>
<dbReference type="PANTHER" id="PTHR38645">
    <property type="entry name" value="CHROMOSOME 9, WHOLE GENOME SHOTGUN SEQUENCE"/>
    <property type="match status" value="1"/>
</dbReference>
<dbReference type="PANTHER" id="PTHR38645:SF1">
    <property type="entry name" value="YALI0F12243P"/>
    <property type="match status" value="1"/>
</dbReference>
<name>A0A0J6F733_COCPO</name>
<organism evidence="2 3">
    <name type="scientific">Coccidioides posadasii RMSCC 3488</name>
    <dbReference type="NCBI Taxonomy" id="454284"/>
    <lineage>
        <taxon>Eukaryota</taxon>
        <taxon>Fungi</taxon>
        <taxon>Dikarya</taxon>
        <taxon>Ascomycota</taxon>
        <taxon>Pezizomycotina</taxon>
        <taxon>Eurotiomycetes</taxon>
        <taxon>Eurotiomycetidae</taxon>
        <taxon>Onygenales</taxon>
        <taxon>Onygenaceae</taxon>
        <taxon>Coccidioides</taxon>
    </lineage>
</organism>
<dbReference type="VEuPathDB" id="FungiDB:CPAG_02339"/>
<sequence>MDSMRSLNSSLPSSSSSSQPPEVLLQAFKTAALSVTNLYKSAVADQTQSRHLGYQDALEDLRAFLDREGIGLGDGEANKVRSWIADRIDGTGAAANDSDDERVDCEKRNRSTSPNTVRKDTADAARANRQSRSASPPRPEPTIQPQTSSTNESATFARPPLFTFTAGPQFPAPPQEDVDMRTSDGSAPTQADSQVSPPHITSPSLRLEVLPRGPRTPHRSNSRHNGRSSTRDPAATIGSKRKFHFGDFFDISNIGNGKDVFGGGKRGRFI</sequence>
<evidence type="ECO:0000256" key="1">
    <source>
        <dbReference type="SAM" id="MobiDB-lite"/>
    </source>
</evidence>
<dbReference type="OrthoDB" id="21418at2759"/>
<protein>
    <submittedName>
        <fullName evidence="2">Uncharacterized protein</fullName>
    </submittedName>
</protein>
<reference evidence="2 3" key="1">
    <citation type="submission" date="2007-06" db="EMBL/GenBank/DDBJ databases">
        <title>The Genome Sequence of Coccidioides posadasii RMSCC_3488.</title>
        <authorList>
            <consortium name="Coccidioides Genome Resources Consortium"/>
            <consortium name="The Broad Institute Genome Sequencing Platform"/>
            <person name="Henn M.R."/>
            <person name="Sykes S."/>
            <person name="Young S."/>
            <person name="Jaffe D."/>
            <person name="Berlin A."/>
            <person name="Alvarez P."/>
            <person name="Butler J."/>
            <person name="Gnerre S."/>
            <person name="Grabherr M."/>
            <person name="Mauceli E."/>
            <person name="Brockman W."/>
            <person name="Kodira C."/>
            <person name="Alvarado L."/>
            <person name="Zeng Q."/>
            <person name="Crawford M."/>
            <person name="Antoine C."/>
            <person name="Devon K."/>
            <person name="Galgiani J."/>
            <person name="Orsborn K."/>
            <person name="Lewis M.L."/>
            <person name="Nusbaum C."/>
            <person name="Galagan J."/>
            <person name="Birren B."/>
        </authorList>
    </citation>
    <scope>NUCLEOTIDE SEQUENCE [LARGE SCALE GENOMIC DNA]</scope>
    <source>
        <strain evidence="2 3">RMSCC 3488</strain>
    </source>
</reference>